<dbReference type="InterPro" id="IPR036318">
    <property type="entry name" value="FAD-bd_PCMH-like_sf"/>
</dbReference>
<evidence type="ECO:0000256" key="3">
    <source>
        <dbReference type="ARBA" id="ARBA00022630"/>
    </source>
</evidence>
<dbReference type="Gene3D" id="3.30.70.2190">
    <property type="match status" value="1"/>
</dbReference>
<dbReference type="InterPro" id="IPR016167">
    <property type="entry name" value="FAD-bd_PCMH_sub1"/>
</dbReference>
<dbReference type="InterPro" id="IPR016171">
    <property type="entry name" value="Vanillyl_alc_oxidase_C-sub2"/>
</dbReference>
<evidence type="ECO:0000256" key="2">
    <source>
        <dbReference type="ARBA" id="ARBA00008000"/>
    </source>
</evidence>
<evidence type="ECO:0000313" key="8">
    <source>
        <dbReference type="Proteomes" id="UP000192611"/>
    </source>
</evidence>
<dbReference type="AlphaFoldDB" id="A0A1W9S4I4"/>
<proteinExistence type="inferred from homology"/>
<reference evidence="8" key="1">
    <citation type="submission" date="2017-03" db="EMBL/GenBank/DDBJ databases">
        <title>Novel pathways for hydrocarbon cycling and metabolic interdependencies in hydrothermal sediment communities.</title>
        <authorList>
            <person name="Dombrowski N."/>
            <person name="Seitz K."/>
            <person name="Teske A."/>
            <person name="Baker B."/>
        </authorList>
    </citation>
    <scope>NUCLEOTIDE SEQUENCE [LARGE SCALE GENOMIC DNA]</scope>
</reference>
<dbReference type="PANTHER" id="PTHR42934">
    <property type="entry name" value="GLYCOLATE OXIDASE SUBUNIT GLCD"/>
    <property type="match status" value="1"/>
</dbReference>
<evidence type="ECO:0000313" key="7">
    <source>
        <dbReference type="EMBL" id="OQX91230.1"/>
    </source>
</evidence>
<dbReference type="PROSITE" id="PS51387">
    <property type="entry name" value="FAD_PCMH"/>
    <property type="match status" value="1"/>
</dbReference>
<keyword evidence="4" id="KW-0274">FAD</keyword>
<dbReference type="InterPro" id="IPR004113">
    <property type="entry name" value="FAD-bd_oxidored_4_C"/>
</dbReference>
<dbReference type="Gene3D" id="3.30.43.10">
    <property type="entry name" value="Uridine Diphospho-n-acetylenolpyruvylglucosamine Reductase, domain 2"/>
    <property type="match status" value="1"/>
</dbReference>
<dbReference type="InterPro" id="IPR016164">
    <property type="entry name" value="FAD-linked_Oxase-like_C"/>
</dbReference>
<dbReference type="FunFam" id="1.10.45.10:FF:000001">
    <property type="entry name" value="D-lactate dehydrogenase mitochondrial"/>
    <property type="match status" value="1"/>
</dbReference>
<dbReference type="SUPFAM" id="SSF55103">
    <property type="entry name" value="FAD-linked oxidases, C-terminal domain"/>
    <property type="match status" value="1"/>
</dbReference>
<dbReference type="InterPro" id="IPR016166">
    <property type="entry name" value="FAD-bd_PCMH"/>
</dbReference>
<evidence type="ECO:0000256" key="4">
    <source>
        <dbReference type="ARBA" id="ARBA00022827"/>
    </source>
</evidence>
<dbReference type="FunFam" id="3.30.70.2740:FF:000001">
    <property type="entry name" value="D-lactate dehydrogenase mitochondrial"/>
    <property type="match status" value="1"/>
</dbReference>
<dbReference type="InterPro" id="IPR006094">
    <property type="entry name" value="Oxid_FAD_bind_N"/>
</dbReference>
<comment type="similarity">
    <text evidence="2">Belongs to the FAD-binding oxidoreductase/transferase type 4 family.</text>
</comment>
<dbReference type="Gene3D" id="1.10.45.10">
    <property type="entry name" value="Vanillyl-alcohol Oxidase, Chain A, domain 4"/>
    <property type="match status" value="1"/>
</dbReference>
<dbReference type="EMBL" id="NATQ01000006">
    <property type="protein sequence ID" value="OQX91230.1"/>
    <property type="molecule type" value="Genomic_DNA"/>
</dbReference>
<sequence>MKRGGVISKRFLKSIRNIVGKENLLTNEVSRYSHSYDATTLSYMPDAVVIIKRLNDIDKIISLANEVGFYIIPRGSGTGMTGGALPTGGGLVLVLDRLNKHRFIFNHLPYIETEPGTLTSDIQNTAQLYHYFYPPDPASQEYSTIGGNVAEGAGGPHGLKYGTTRDYILYMDVVTGNGKNLTLTRGKDDNIIDLFCGSEGTLGIIKTIGLGVLPEPEEHSTVMFVFKSVSDAMRTVSSIIREGVVPSKLEFMDEYSIKAIKRYKDPGVGEGNSVVLLEADGYPKEVKKAVSEAEKIARSEGAVEVQKARTESEEDLLWEIRRNISPALSLFGPYKVNEDITVPPDMLVNTIEKIHHISERYGVFVACFGHIGDGNIHTNIMCDKRDKELMKRVWDAVSEIFRFVIDIGGTISGEHGIGITKQSYLRIEKSRVEIDVYKKIKLLFDPMGIMNPGKIFT</sequence>
<comment type="caution">
    <text evidence="7">The sequence shown here is derived from an EMBL/GenBank/DDBJ whole genome shotgun (WGS) entry which is preliminary data.</text>
</comment>
<accession>A0A1W9S4I4</accession>
<evidence type="ECO:0000259" key="6">
    <source>
        <dbReference type="PROSITE" id="PS51387"/>
    </source>
</evidence>
<name>A0A1W9S4I4_9BACT</name>
<feature type="domain" description="FAD-binding PCMH-type" evidence="6">
    <location>
        <begin position="41"/>
        <end position="215"/>
    </location>
</feature>
<dbReference type="PANTHER" id="PTHR42934:SF3">
    <property type="entry name" value="D-LACTATE DEHYDROGENASE"/>
    <property type="match status" value="1"/>
</dbReference>
<dbReference type="Gene3D" id="3.30.465.10">
    <property type="match status" value="1"/>
</dbReference>
<gene>
    <name evidence="7" type="ORF">B6D57_00545</name>
</gene>
<comment type="cofactor">
    <cofactor evidence="1">
        <name>FAD</name>
        <dbReference type="ChEBI" id="CHEBI:57692"/>
    </cofactor>
</comment>
<dbReference type="GO" id="GO:0016491">
    <property type="term" value="F:oxidoreductase activity"/>
    <property type="evidence" value="ECO:0007669"/>
    <property type="project" value="UniProtKB-KW"/>
</dbReference>
<dbReference type="Pfam" id="PF01565">
    <property type="entry name" value="FAD_binding_4"/>
    <property type="match status" value="1"/>
</dbReference>
<evidence type="ECO:0000256" key="1">
    <source>
        <dbReference type="ARBA" id="ARBA00001974"/>
    </source>
</evidence>
<dbReference type="InterPro" id="IPR016169">
    <property type="entry name" value="FAD-bd_PCMH_sub2"/>
</dbReference>
<dbReference type="Gene3D" id="3.30.70.2740">
    <property type="match status" value="1"/>
</dbReference>
<keyword evidence="3" id="KW-0285">Flavoprotein</keyword>
<dbReference type="Pfam" id="PF02913">
    <property type="entry name" value="FAD-oxidase_C"/>
    <property type="match status" value="1"/>
</dbReference>
<evidence type="ECO:0000256" key="5">
    <source>
        <dbReference type="ARBA" id="ARBA00023002"/>
    </source>
</evidence>
<organism evidence="7 8">
    <name type="scientific">Candidatus Coatesbacteria bacterium 4484_99</name>
    <dbReference type="NCBI Taxonomy" id="1970774"/>
    <lineage>
        <taxon>Bacteria</taxon>
        <taxon>Candidatus Coatesiibacteriota</taxon>
    </lineage>
</organism>
<keyword evidence="5" id="KW-0560">Oxidoreductase</keyword>
<dbReference type="SUPFAM" id="SSF56176">
    <property type="entry name" value="FAD-binding/transporter-associated domain-like"/>
    <property type="match status" value="1"/>
</dbReference>
<dbReference type="InterPro" id="IPR051914">
    <property type="entry name" value="FAD-linked_OxidoTrans_Type4"/>
</dbReference>
<protein>
    <recommendedName>
        <fullName evidence="6">FAD-binding PCMH-type domain-containing protein</fullName>
    </recommendedName>
</protein>
<dbReference type="Proteomes" id="UP000192611">
    <property type="component" value="Unassembled WGS sequence"/>
</dbReference>
<dbReference type="GO" id="GO:0071949">
    <property type="term" value="F:FAD binding"/>
    <property type="evidence" value="ECO:0007669"/>
    <property type="project" value="InterPro"/>
</dbReference>